<dbReference type="InterPro" id="IPR022742">
    <property type="entry name" value="Hydrolase_4"/>
</dbReference>
<organism evidence="2 3">
    <name type="scientific">Nannocystis pusilla</name>
    <dbReference type="NCBI Taxonomy" id="889268"/>
    <lineage>
        <taxon>Bacteria</taxon>
        <taxon>Pseudomonadati</taxon>
        <taxon>Myxococcota</taxon>
        <taxon>Polyangia</taxon>
        <taxon>Nannocystales</taxon>
        <taxon>Nannocystaceae</taxon>
        <taxon>Nannocystis</taxon>
    </lineage>
</organism>
<dbReference type="RefSeq" id="WP_224190115.1">
    <property type="nucleotide sequence ID" value="NZ_JAIRAU010000001.1"/>
</dbReference>
<keyword evidence="3" id="KW-1185">Reference proteome</keyword>
<dbReference type="Gene3D" id="3.40.50.1820">
    <property type="entry name" value="alpha/beta hydrolase"/>
    <property type="match status" value="1"/>
</dbReference>
<gene>
    <name evidence="2" type="ORF">K7C98_03790</name>
</gene>
<dbReference type="Pfam" id="PF12146">
    <property type="entry name" value="Hydrolase_4"/>
    <property type="match status" value="1"/>
</dbReference>
<keyword evidence="2" id="KW-0378">Hydrolase</keyword>
<dbReference type="GO" id="GO:0016787">
    <property type="term" value="F:hydrolase activity"/>
    <property type="evidence" value="ECO:0007669"/>
    <property type="project" value="UniProtKB-KW"/>
</dbReference>
<evidence type="ECO:0000313" key="2">
    <source>
        <dbReference type="EMBL" id="MBZ5708365.1"/>
    </source>
</evidence>
<dbReference type="EMBL" id="JAIRAU010000001">
    <property type="protein sequence ID" value="MBZ5708365.1"/>
    <property type="molecule type" value="Genomic_DNA"/>
</dbReference>
<dbReference type="InterPro" id="IPR053145">
    <property type="entry name" value="AB_hydrolase_Est10"/>
</dbReference>
<name>A0ABS7TJF7_9BACT</name>
<feature type="domain" description="Serine aminopeptidase S33" evidence="1">
    <location>
        <begin position="80"/>
        <end position="175"/>
    </location>
</feature>
<dbReference type="PROSITE" id="PS51257">
    <property type="entry name" value="PROKAR_LIPOPROTEIN"/>
    <property type="match status" value="1"/>
</dbReference>
<dbReference type="InterPro" id="IPR029058">
    <property type="entry name" value="AB_hydrolase_fold"/>
</dbReference>
<proteinExistence type="predicted"/>
<comment type="caution">
    <text evidence="2">The sequence shown here is derived from an EMBL/GenBank/DDBJ whole genome shotgun (WGS) entry which is preliminary data.</text>
</comment>
<accession>A0ABS7TJF7</accession>
<dbReference type="PANTHER" id="PTHR43265:SF1">
    <property type="entry name" value="ESTERASE ESTD"/>
    <property type="match status" value="1"/>
</dbReference>
<evidence type="ECO:0000259" key="1">
    <source>
        <dbReference type="Pfam" id="PF12146"/>
    </source>
</evidence>
<protein>
    <submittedName>
        <fullName evidence="2">Alpha/beta fold hydrolase</fullName>
    </submittedName>
</protein>
<reference evidence="2" key="1">
    <citation type="submission" date="2021-08" db="EMBL/GenBank/DDBJ databases">
        <authorList>
            <person name="Stevens D.C."/>
        </authorList>
    </citation>
    <scope>NUCLEOTIDE SEQUENCE</scope>
    <source>
        <strain evidence="2">DSM 53165</strain>
    </source>
</reference>
<sequence length="332" mass="33898">MRTRLIGWALVAGACDAKGEDCPGASASPIVLETATGDLDGTLQLPAGCGPFAVVLIHAGSGPTDRDGNSPLLPGANDSLKQVAAGLAERGVASVRFDKRGVGASQTPVSEEGLRFEMLVDDAAAWVEKLAADERFTGVTIAGHSEGSLIGMLAAKQSPAAAFVAIAGLGRPAGEVIREQLSAQLSAVLFAEADAILDALEAGVEVDEVSPALYEAFRPSVQPYLISYLKYDPSVEVASLAIPTAIVQGTTDIQTSVKDAKLLAAAAPDAQLTIIEGMNHVLKAATLEPASQWAAYTDPSLPVVPALFDALVAGVAGAPSRARCGGEQTGEC</sequence>
<dbReference type="PANTHER" id="PTHR43265">
    <property type="entry name" value="ESTERASE ESTD"/>
    <property type="match status" value="1"/>
</dbReference>
<dbReference type="SUPFAM" id="SSF53474">
    <property type="entry name" value="alpha/beta-Hydrolases"/>
    <property type="match status" value="1"/>
</dbReference>
<evidence type="ECO:0000313" key="3">
    <source>
        <dbReference type="Proteomes" id="UP001139031"/>
    </source>
</evidence>
<dbReference type="Proteomes" id="UP001139031">
    <property type="component" value="Unassembled WGS sequence"/>
</dbReference>